<evidence type="ECO:0000313" key="3">
    <source>
        <dbReference type="Proteomes" id="UP000316921"/>
    </source>
</evidence>
<organism evidence="2 3">
    <name type="scientific">Engelhardtia mirabilis</name>
    <dbReference type="NCBI Taxonomy" id="2528011"/>
    <lineage>
        <taxon>Bacteria</taxon>
        <taxon>Pseudomonadati</taxon>
        <taxon>Planctomycetota</taxon>
        <taxon>Planctomycetia</taxon>
        <taxon>Planctomycetia incertae sedis</taxon>
        <taxon>Engelhardtia</taxon>
    </lineage>
</organism>
<keyword evidence="3" id="KW-1185">Reference proteome</keyword>
<dbReference type="AlphaFoldDB" id="A0A518BL31"/>
<evidence type="ECO:0000256" key="1">
    <source>
        <dbReference type="SAM" id="SignalP"/>
    </source>
</evidence>
<name>A0A518BL31_9BACT</name>
<evidence type="ECO:0000313" key="2">
    <source>
        <dbReference type="EMBL" id="QDU67681.1"/>
    </source>
</evidence>
<accession>A0A518BL31</accession>
<dbReference type="EMBL" id="CP036287">
    <property type="protein sequence ID" value="QDU67681.1"/>
    <property type="molecule type" value="Genomic_DNA"/>
</dbReference>
<sequence precursor="true">MTSTQILVAGRIAIATLALAALAAVAAIAQEGPAPWAVPIPTTAATVRVTVPDTPSAWPLRFMVGTPKGVELHPGDLSPLTVLAPTGGGKLATQIDSILREPDGSIRSLWVSAMIPAGLEAGSELAIKVIESPRPKQGPALAPVILKALTKPNGWGFEVAGIDGGWYAARFERPATVIRAGPVETVFRISSPVLPVVLEKDPATQLPHLGVVTMDLRVWSGIEAVDIRVLWEGGAVDDPNAWALFDSATLRIPPGAECAPLMPTTGWGGVDQTSEGSMIRLAAAGDGLHATLPHHAKLWALGATAPGRWDDLEPILAGGGWGWADSGPWSPQATRCTTADLKAPPLGFLGLAGRAELAERARDGWEEARAKGWPLEGSYGPTSWRHPSGIGYGAMTGGEGIDPWPFLDFAWAAPAATFELLTGRLESRLDRTRVSLVHLDGTTWDPSDAGAPFNFVASPEPPYAPGWITAWPSYSQDPLGFRDARPEYREATAKLADAALVGDRSYGTDDMQHWVRGRRALWPLVELYGEPMARLLLERQSAAVRADLFDGEGAGEFTETLAWMNLTDGQGQDFGRDFAWAGHHIAMAYAAGSDAERAALAPWCATWVDVLQSSLTANGSFQVITEGKELGYALQAAADNLGEVPAFYPSQTYQNCLVAGAGLQMRGAFLGIWDRDEIDLALSRIAQGISTVAWGENERTPDYRFAASFQDGQALAKRAEVEATYSSLLHPKAEGDDGNKGQSLHVALALAAGLICGPTHEIGDAADRFLGDDWIKGAQLEVKSAPGNGAVLLGALLTGGD</sequence>
<feature type="signal peptide" evidence="1">
    <location>
        <begin position="1"/>
        <end position="20"/>
    </location>
</feature>
<feature type="chain" id="PRO_5021867403" evidence="1">
    <location>
        <begin position="21"/>
        <end position="801"/>
    </location>
</feature>
<protein>
    <submittedName>
        <fullName evidence="2">Uncharacterized protein</fullName>
    </submittedName>
</protein>
<dbReference type="RefSeq" id="WP_145066046.1">
    <property type="nucleotide sequence ID" value="NZ_CP036287.1"/>
</dbReference>
<gene>
    <name evidence="2" type="ORF">Pla133_27690</name>
</gene>
<dbReference type="KEGG" id="pbap:Pla133_27690"/>
<dbReference type="Proteomes" id="UP000316921">
    <property type="component" value="Chromosome"/>
</dbReference>
<keyword evidence="1" id="KW-0732">Signal</keyword>
<reference evidence="2 3" key="1">
    <citation type="submission" date="2019-02" db="EMBL/GenBank/DDBJ databases">
        <title>Deep-cultivation of Planctomycetes and their phenomic and genomic characterization uncovers novel biology.</title>
        <authorList>
            <person name="Wiegand S."/>
            <person name="Jogler M."/>
            <person name="Boedeker C."/>
            <person name="Pinto D."/>
            <person name="Vollmers J."/>
            <person name="Rivas-Marin E."/>
            <person name="Kohn T."/>
            <person name="Peeters S.H."/>
            <person name="Heuer A."/>
            <person name="Rast P."/>
            <person name="Oberbeckmann S."/>
            <person name="Bunk B."/>
            <person name="Jeske O."/>
            <person name="Meyerdierks A."/>
            <person name="Storesund J.E."/>
            <person name="Kallscheuer N."/>
            <person name="Luecker S."/>
            <person name="Lage O.M."/>
            <person name="Pohl T."/>
            <person name="Merkel B.J."/>
            <person name="Hornburger P."/>
            <person name="Mueller R.-W."/>
            <person name="Bruemmer F."/>
            <person name="Labrenz M."/>
            <person name="Spormann A.M."/>
            <person name="Op den Camp H."/>
            <person name="Overmann J."/>
            <person name="Amann R."/>
            <person name="Jetten M.S.M."/>
            <person name="Mascher T."/>
            <person name="Medema M.H."/>
            <person name="Devos D.P."/>
            <person name="Kaster A.-K."/>
            <person name="Ovreas L."/>
            <person name="Rohde M."/>
            <person name="Galperin M.Y."/>
            <person name="Jogler C."/>
        </authorList>
    </citation>
    <scope>NUCLEOTIDE SEQUENCE [LARGE SCALE GENOMIC DNA]</scope>
    <source>
        <strain evidence="2 3">Pla133</strain>
    </source>
</reference>
<proteinExistence type="predicted"/>